<evidence type="ECO:0000256" key="1">
    <source>
        <dbReference type="ARBA" id="ARBA00004245"/>
    </source>
</evidence>
<dbReference type="Pfam" id="PF25177">
    <property type="entry name" value="Talin_VBS2"/>
    <property type="match status" value="1"/>
</dbReference>
<dbReference type="Gene3D" id="2.30.29.30">
    <property type="entry name" value="Pleckstrin-homology domain (PH domain)/Phosphotyrosine-binding domain (PTB)"/>
    <property type="match status" value="1"/>
</dbReference>
<dbReference type="SMART" id="SM01244">
    <property type="entry name" value="IRS"/>
    <property type="match status" value="1"/>
</dbReference>
<dbReference type="PANTHER" id="PTHR19981">
    <property type="entry name" value="TALIN"/>
    <property type="match status" value="1"/>
</dbReference>
<protein>
    <recommendedName>
        <fullName evidence="9">FERM domain-containing protein</fullName>
    </recommendedName>
</protein>
<dbReference type="GO" id="GO:0005200">
    <property type="term" value="F:structural constituent of cytoskeleton"/>
    <property type="evidence" value="ECO:0007669"/>
    <property type="project" value="InterPro"/>
</dbReference>
<dbReference type="FunFam" id="2.30.29.30:FF:000028">
    <property type="entry name" value="Talin 2"/>
    <property type="match status" value="1"/>
</dbReference>
<dbReference type="SUPFAM" id="SSF47031">
    <property type="entry name" value="Second domain of FERM"/>
    <property type="match status" value="1"/>
</dbReference>
<dbReference type="InterPro" id="IPR035964">
    <property type="entry name" value="I/LWEQ_dom_sf"/>
</dbReference>
<evidence type="ECO:0000256" key="2">
    <source>
        <dbReference type="ARBA" id="ARBA00022490"/>
    </source>
</evidence>
<organism evidence="7 8">
    <name type="scientific">Caulochytrium protostelioides</name>
    <dbReference type="NCBI Taxonomy" id="1555241"/>
    <lineage>
        <taxon>Eukaryota</taxon>
        <taxon>Fungi</taxon>
        <taxon>Fungi incertae sedis</taxon>
        <taxon>Chytridiomycota</taxon>
        <taxon>Chytridiomycota incertae sedis</taxon>
        <taxon>Chytridiomycetes</taxon>
        <taxon>Caulochytriales</taxon>
        <taxon>Caulochytriaceae</taxon>
        <taxon>Caulochytrium</taxon>
    </lineage>
</organism>
<dbReference type="InterPro" id="IPR019747">
    <property type="entry name" value="FERM_CS"/>
</dbReference>
<dbReference type="InterPro" id="IPR019749">
    <property type="entry name" value="Band_41_domain"/>
</dbReference>
<dbReference type="STRING" id="1555241.A0A4V1IU95"/>
<keyword evidence="2" id="KW-0963">Cytoplasm</keyword>
<dbReference type="SUPFAM" id="SSF109885">
    <property type="entry name" value="I/LWEQ domain"/>
    <property type="match status" value="2"/>
</dbReference>
<dbReference type="Gene3D" id="1.20.1410.10">
    <property type="entry name" value="I/LWEQ domain"/>
    <property type="match status" value="1"/>
</dbReference>
<dbReference type="InterPro" id="IPR015224">
    <property type="entry name" value="Talin_cent"/>
</dbReference>
<dbReference type="GO" id="GO:0005856">
    <property type="term" value="C:cytoskeleton"/>
    <property type="evidence" value="ECO:0007669"/>
    <property type="project" value="UniProtKB-SubCell"/>
</dbReference>
<feature type="domain" description="FERM" evidence="5">
    <location>
        <begin position="82"/>
        <end position="387"/>
    </location>
</feature>
<dbReference type="Gene3D" id="3.10.20.90">
    <property type="entry name" value="Phosphatidylinositol 3-kinase Catalytic Subunit, Chain A, domain 1"/>
    <property type="match status" value="2"/>
</dbReference>
<dbReference type="CDD" id="cd17089">
    <property type="entry name" value="FERM_F0_TLN"/>
    <property type="match status" value="1"/>
</dbReference>
<dbReference type="PROSITE" id="PS50057">
    <property type="entry name" value="FERM_3"/>
    <property type="match status" value="1"/>
</dbReference>
<evidence type="ECO:0008006" key="9">
    <source>
        <dbReference type="Google" id="ProtNLM"/>
    </source>
</evidence>
<dbReference type="CDD" id="cd17090">
    <property type="entry name" value="FERM_F1_TLN"/>
    <property type="match status" value="1"/>
</dbReference>
<dbReference type="SMART" id="SM00307">
    <property type="entry name" value="ILWEQ"/>
    <property type="match status" value="1"/>
</dbReference>
<dbReference type="Proteomes" id="UP000274922">
    <property type="component" value="Unassembled WGS sequence"/>
</dbReference>
<dbReference type="Pfam" id="PF21692">
    <property type="entry name" value="Talin_R4"/>
    <property type="match status" value="1"/>
</dbReference>
<accession>A0A4V1IU95</accession>
<keyword evidence="8" id="KW-1185">Reference proteome</keyword>
<dbReference type="Gene3D" id="1.20.120.230">
    <property type="entry name" value="Alpha-catenin/vinculin-like"/>
    <property type="match status" value="4"/>
</dbReference>
<dbReference type="GO" id="GO:0005178">
    <property type="term" value="F:integrin binding"/>
    <property type="evidence" value="ECO:0007669"/>
    <property type="project" value="TreeGrafter"/>
</dbReference>
<dbReference type="PROSITE" id="PS00660">
    <property type="entry name" value="FERM_1"/>
    <property type="match status" value="1"/>
</dbReference>
<dbReference type="FunFam" id="1.20.80.10:FF:000007">
    <property type="entry name" value="Talin 2"/>
    <property type="match status" value="1"/>
</dbReference>
<dbReference type="Pfam" id="PF00373">
    <property type="entry name" value="FERM_M"/>
    <property type="match status" value="1"/>
</dbReference>
<feature type="coiled-coil region" evidence="4">
    <location>
        <begin position="994"/>
        <end position="1021"/>
    </location>
</feature>
<dbReference type="Pfam" id="PF21896">
    <property type="entry name" value="Talin_IBS2B"/>
    <property type="match status" value="1"/>
</dbReference>
<dbReference type="SMART" id="SM00295">
    <property type="entry name" value="B41"/>
    <property type="match status" value="1"/>
</dbReference>
<dbReference type="InterPro" id="IPR049108">
    <property type="entry name" value="Talin_R4"/>
</dbReference>
<dbReference type="GO" id="GO:0051015">
    <property type="term" value="F:actin filament binding"/>
    <property type="evidence" value="ECO:0007669"/>
    <property type="project" value="InterPro"/>
</dbReference>
<dbReference type="InterPro" id="IPR002558">
    <property type="entry name" value="ILWEQ_dom"/>
</dbReference>
<name>A0A4V1IU95_9FUNG</name>
<evidence type="ECO:0000259" key="6">
    <source>
        <dbReference type="PROSITE" id="PS50945"/>
    </source>
</evidence>
<dbReference type="EMBL" id="ML014257">
    <property type="protein sequence ID" value="RKO99778.1"/>
    <property type="molecule type" value="Genomic_DNA"/>
</dbReference>
<dbReference type="SUPFAM" id="SSF50729">
    <property type="entry name" value="PH domain-like"/>
    <property type="match status" value="1"/>
</dbReference>
<keyword evidence="3" id="KW-0206">Cytoskeleton</keyword>
<dbReference type="InterPro" id="IPR036476">
    <property type="entry name" value="Talin_cent_sf"/>
</dbReference>
<dbReference type="CDD" id="cd14473">
    <property type="entry name" value="FERM_B-lobe"/>
    <property type="match status" value="1"/>
</dbReference>
<dbReference type="GO" id="GO:0030036">
    <property type="term" value="P:actin cytoskeleton organization"/>
    <property type="evidence" value="ECO:0007669"/>
    <property type="project" value="TreeGrafter"/>
</dbReference>
<dbReference type="OrthoDB" id="10262320at2759"/>
<dbReference type="Gene3D" id="1.20.80.10">
    <property type="match status" value="1"/>
</dbReference>
<dbReference type="GO" id="GO:0005886">
    <property type="term" value="C:plasma membrane"/>
    <property type="evidence" value="ECO:0007669"/>
    <property type="project" value="TreeGrafter"/>
</dbReference>
<dbReference type="InterPro" id="IPR054082">
    <property type="entry name" value="Talin_IBS2B"/>
</dbReference>
<proteinExistence type="predicted"/>
<dbReference type="GO" id="GO:0005737">
    <property type="term" value="C:cytoplasm"/>
    <property type="evidence" value="ECO:0007669"/>
    <property type="project" value="TreeGrafter"/>
</dbReference>
<dbReference type="PROSITE" id="PS50945">
    <property type="entry name" value="I_LWEQ"/>
    <property type="match status" value="1"/>
</dbReference>
<dbReference type="Gene3D" id="1.20.1420.10">
    <property type="entry name" value="Talin, central domain"/>
    <property type="match status" value="7"/>
</dbReference>
<dbReference type="Pfam" id="PF09141">
    <property type="entry name" value="Talin_middle"/>
    <property type="match status" value="1"/>
</dbReference>
<dbReference type="InterPro" id="IPR035963">
    <property type="entry name" value="FERM_2"/>
</dbReference>
<feature type="non-terminal residue" evidence="7">
    <location>
        <position position="2520"/>
    </location>
</feature>
<dbReference type="InterPro" id="IPR019748">
    <property type="entry name" value="FERM_central"/>
</dbReference>
<sequence>MSNVTLKITLTALGTTKMMQFMSETTVHDACKEIRTKFGEAAGGADHALYWPENFRWLIPARILEFYDLKSGDALEFKKKHRPIRIRMLDGAIKTVIIDETLVVQELVAIACEHIGIMNAEEYSFSPENTENFRGRGHVEKGKNKDKLLAGDESVWLVPDKTLSEQGMTESDAVVLRKKFFFTDQNIDRNDPVQLNLMYNQAREMIVNGNHPCTADEAAQFGAIQMQIQFGNHEPDKHKPGFVKMKDYVPPEYQRSRDVEKRMYIQHAKLQGLSELNGKFRYAQLSRSLKTYGITFYLVKERHEKKNKLVNVLLGVTKQSVVRLDAETKEITKEWRLTQLRRWAASPNSFTLDFGDYADSYYSVQTTEGENISQLIAGYIDIIVKKKKDADKYIEAEVEEQAVVEDYVKPVKATTISMATSVQQKAQVGNRPGVARNMDMSRASFDPNIQTARFGTGTAYGRMAEISGAHQITLQHLSNGFAIVNSAAVELSVAAQLPPLGNDAASLAWVNQAQDSNSDALVAQLAAHLSATAALVNGLKGSAEDLDYEVLGSSVSGISSNLRQISEAVRMLAALQSNETQREELLSAARAVAVTTGNLLESAGPAITGHAGKEDLYASAKALAQVVNTLLSLCGRLESTEDFQQTFLKLVTSIGASLSDVVSGARTAAQAVKDADAAQLLAVRAKNGQMEADLIQTVAQVVSPVLTSNLAFAQLNAAAKSVQDGIRDLLAAAGASQDSRTVEGIKENSKRALDGVAKLLSFAKAGPNGEMEEDTAMDDQFNMICESIQLLQGKVDGATFVDFAKELTLNSTQFINSLKAASDSATDQVEQERLMNAARSLAEATSRMVASARNAARDLSSADNVEALQEALQGLKNAANTAAGPRLRAKVFTKLQKAVSETVSSANQLITASKTASSSNRNQASQLQLNQAAKKVGEVLPPISQATKACHRDPSDSMAQLKLINVAKTLMVPGQGLVASAKMAVPTTNDQAVQMQLTNAANVLTENLQKLEQTCKLSEDLSQSLIVDQTHASIRMVERDLVAAKERGGYADPKKAEELAALHASDLHHEITSSLKVLHNTLPVLVAAVNNTNQKQAVNATTEATSALRTIGSASVTAVAWAAADNNEAPDLSVLHAITQIAQGMHAIVDAAAPVMENGRPGDLLKLEDSQDAIIKAIIHTYDLLPGQKELSELIAKLDRKKAMVFEMGTVRGENYAAAQGKVQVGVAAAAVAANNVVNATKASLLDVRDTVIAFDGAIEKLTASITAFCKASPDASLPATLSQSYSDILRVAMQLLQNTKAAAADNTNSQLRSALFQSSQVLVATMDKLAEACSGSAPGQSECNAALSKIAQAHAWMESVNETAASPELTYSQCVTKLTAASRACATHTAAINNAVRAEDPIALAKEAVDISNQMLAMTEAVGAAAYLIGIADSSSIAAQAPIVDQASILATCQEVEQSCVDLLAPDNTQTQILTLAGNLAKQTASLCNACKLAANNLDVAVANRQHFSDLAREIANRINALVPSIKALAGNLNETTLDNTEQAAVPLLDIVDKLAQFASSSAFAGTDAKMSANAALAQKPLLDANRTLLQAAQETVQSIKMVCASPKEDDMQKLLQATVRSLSEALQHTNIVVTKSAPGQQECADAIAKLQECTGTVSAAVLESSVNNLEPQDHVDKMHVVDSLRVLASLIDVVVKAAKENAGQLAVAVGELPVNFSKVAQQTTAVASNLPDMDAQLAMLQDLEKMGQSVVNMLTLAKTMGGSQANEGAVKNVMGERAQLKESIGKMITLLEGSRDDSGDFAKGVEHMENLMNLGEEASAQLAEQGKSDPYSTHAIAVEVQGKAALEAVTEVISKTKTPAQFRAMTGKLNGLVEHLFQTSEKGSGATEDIAVSTSLKEAARNMCANQIKLVEAMRLASGRSAADALSRGKLNQAARDVSSAIVHLIAAAKEGNKGLLVCENILERVRDIGSEIESSFIFATAGQLDPLDARDNFTRHKDNLLAATKAVTETTKSFITAITGSQDALAGAAANSLRALEALRTEARHGAISITSADKNMQIQLLQATQSVTETMAKLIAGAIKANGRPADDPVMNELSDAVRNNFTAIGELVSVTRILGDESSRGIRAAEGAKAGIDEALASMTSDAPAQGTALPDEVTGLAKQLASSAANLLVAAHKQDDFIAACNAIKKQLFDLARAGKASTDQAPAESKAAMSNAVMGVGQAIKDLLDKVRAGQQTNTPAVKAQIQTAAKGLTVAVNEVVNAASSLVPTGYIDSSDPNVIAERELLAAAVSIEAAARKLASLVPEEKVQADESLNFEGQILAAAKGIANATAALVRSATGTQREIVAKGRTGPKETQMYFSDGTWSDGLVSAAKMVAAATSDLCDAANQAIKGNVQRERVIVAAKSVNASTMQLLTAAMVRSDPSSASQIRLNAAGKAVQSATDQLVKAAEENMAFEDAGIVTTVAKPKGLANTRVAEMEAAMSVLKMERELEKARTKLSALRKGKYESAGSAATT</sequence>
<dbReference type="SUPFAM" id="SSF109880">
    <property type="entry name" value="A middle domain of Talin 1"/>
    <property type="match status" value="1"/>
</dbReference>
<dbReference type="Pfam" id="PF02174">
    <property type="entry name" value="IRS"/>
    <property type="match status" value="1"/>
</dbReference>
<keyword evidence="4" id="KW-0175">Coiled coil</keyword>
<dbReference type="InterPro" id="IPR000299">
    <property type="entry name" value="FERM_domain"/>
</dbReference>
<dbReference type="InterPro" id="IPR002404">
    <property type="entry name" value="IRS_PTB"/>
</dbReference>
<dbReference type="InterPro" id="IPR036723">
    <property type="entry name" value="Alpha-catenin/vinculin-like_sf"/>
</dbReference>
<dbReference type="InterPro" id="IPR011993">
    <property type="entry name" value="PH-like_dom_sf"/>
</dbReference>
<comment type="subcellular location">
    <subcellularLocation>
        <location evidence="1">Cytoplasm</location>
        <location evidence="1">Cytoskeleton</location>
    </subcellularLocation>
</comment>
<gene>
    <name evidence="7" type="ORF">CXG81DRAFT_4250</name>
</gene>
<dbReference type="InterPro" id="IPR014352">
    <property type="entry name" value="FERM/acyl-CoA-bd_prot_sf"/>
</dbReference>
<dbReference type="PANTHER" id="PTHR19981:SF1">
    <property type="entry name" value="RHEA, ISOFORM B"/>
    <property type="match status" value="1"/>
</dbReference>
<dbReference type="GO" id="GO:0098609">
    <property type="term" value="P:cell-cell adhesion"/>
    <property type="evidence" value="ECO:0007669"/>
    <property type="project" value="TreeGrafter"/>
</dbReference>
<dbReference type="InterPro" id="IPR054060">
    <property type="entry name" value="TLN1-like_RS"/>
</dbReference>
<dbReference type="FunFam" id="1.20.1410.10:FF:000001">
    <property type="entry name" value="Talin 2"/>
    <property type="match status" value="1"/>
</dbReference>
<dbReference type="InterPro" id="IPR032425">
    <property type="entry name" value="FERM_f0"/>
</dbReference>
<evidence type="ECO:0000313" key="7">
    <source>
        <dbReference type="EMBL" id="RKO99778.1"/>
    </source>
</evidence>
<evidence type="ECO:0000256" key="4">
    <source>
        <dbReference type="SAM" id="Coils"/>
    </source>
</evidence>
<dbReference type="SUPFAM" id="SSF47220">
    <property type="entry name" value="alpha-catenin/vinculin-like"/>
    <property type="match status" value="1"/>
</dbReference>
<evidence type="ECO:0000259" key="5">
    <source>
        <dbReference type="PROSITE" id="PS50057"/>
    </source>
</evidence>
<dbReference type="Pfam" id="PF16511">
    <property type="entry name" value="FERM_f0"/>
    <property type="match status" value="1"/>
</dbReference>
<dbReference type="CDD" id="cd10569">
    <property type="entry name" value="FERM_C_Talin"/>
    <property type="match status" value="1"/>
</dbReference>
<reference evidence="8" key="1">
    <citation type="journal article" date="2018" name="Nat. Microbiol.">
        <title>Leveraging single-cell genomics to expand the fungal tree of life.</title>
        <authorList>
            <person name="Ahrendt S.R."/>
            <person name="Quandt C.A."/>
            <person name="Ciobanu D."/>
            <person name="Clum A."/>
            <person name="Salamov A."/>
            <person name="Andreopoulos B."/>
            <person name="Cheng J.F."/>
            <person name="Woyke T."/>
            <person name="Pelin A."/>
            <person name="Henrissat B."/>
            <person name="Reynolds N.K."/>
            <person name="Benny G.L."/>
            <person name="Smith M.E."/>
            <person name="James T.Y."/>
            <person name="Grigoriev I.V."/>
        </authorList>
    </citation>
    <scope>NUCLEOTIDE SEQUENCE [LARGE SCALE GENOMIC DNA]</scope>
    <source>
        <strain evidence="8">ATCC 52028</strain>
    </source>
</reference>
<evidence type="ECO:0000313" key="8">
    <source>
        <dbReference type="Proteomes" id="UP000274922"/>
    </source>
</evidence>
<dbReference type="Pfam" id="PF21865">
    <property type="entry name" value="TLN1-like_RS"/>
    <property type="match status" value="2"/>
</dbReference>
<dbReference type="InterPro" id="IPR057346">
    <property type="entry name" value="Talin1/2_VBS2"/>
</dbReference>
<feature type="domain" description="I/LWEQ" evidence="6">
    <location>
        <begin position="2273"/>
        <end position="2514"/>
    </location>
</feature>
<evidence type="ECO:0000256" key="3">
    <source>
        <dbReference type="ARBA" id="ARBA00023212"/>
    </source>
</evidence>
<dbReference type="Pfam" id="PF01608">
    <property type="entry name" value="I_LWEQ"/>
    <property type="match status" value="1"/>
</dbReference>